<sequence>MGTQRRIAAPSRRRGRGGGRLWTSWRQGAARRPLERTVIVKNTDTTTRTITATRAPSPTTTTTS</sequence>
<reference evidence="2" key="1">
    <citation type="submission" date="2014-09" db="EMBL/GenBank/DDBJ databases">
        <authorList>
            <person name="Magalhaes I.L.F."/>
            <person name="Oliveira U."/>
            <person name="Santos F.R."/>
            <person name="Vidigal T.H.D.A."/>
            <person name="Brescovit A.D."/>
            <person name="Santos A.J."/>
        </authorList>
    </citation>
    <scope>NUCLEOTIDE SEQUENCE</scope>
    <source>
        <tissue evidence="2">Shoot tissue taken approximately 20 cm above the soil surface</tissue>
    </source>
</reference>
<evidence type="ECO:0000313" key="2">
    <source>
        <dbReference type="EMBL" id="JAD33723.1"/>
    </source>
</evidence>
<reference evidence="2" key="2">
    <citation type="journal article" date="2015" name="Data Brief">
        <title>Shoot transcriptome of the giant reed, Arundo donax.</title>
        <authorList>
            <person name="Barrero R.A."/>
            <person name="Guerrero F.D."/>
            <person name="Moolhuijzen P."/>
            <person name="Goolsby J.A."/>
            <person name="Tidwell J."/>
            <person name="Bellgard S.E."/>
            <person name="Bellgard M.I."/>
        </authorList>
    </citation>
    <scope>NUCLEOTIDE SEQUENCE</scope>
    <source>
        <tissue evidence="2">Shoot tissue taken approximately 20 cm above the soil surface</tissue>
    </source>
</reference>
<organism evidence="2">
    <name type="scientific">Arundo donax</name>
    <name type="common">Giant reed</name>
    <name type="synonym">Donax arundinaceus</name>
    <dbReference type="NCBI Taxonomy" id="35708"/>
    <lineage>
        <taxon>Eukaryota</taxon>
        <taxon>Viridiplantae</taxon>
        <taxon>Streptophyta</taxon>
        <taxon>Embryophyta</taxon>
        <taxon>Tracheophyta</taxon>
        <taxon>Spermatophyta</taxon>
        <taxon>Magnoliopsida</taxon>
        <taxon>Liliopsida</taxon>
        <taxon>Poales</taxon>
        <taxon>Poaceae</taxon>
        <taxon>PACMAD clade</taxon>
        <taxon>Arundinoideae</taxon>
        <taxon>Arundineae</taxon>
        <taxon>Arundo</taxon>
    </lineage>
</organism>
<dbReference type="EMBL" id="GBRH01264172">
    <property type="protein sequence ID" value="JAD33723.1"/>
    <property type="molecule type" value="Transcribed_RNA"/>
</dbReference>
<proteinExistence type="predicted"/>
<name>A0A0A8Z7T7_ARUDO</name>
<feature type="region of interest" description="Disordered" evidence="1">
    <location>
        <begin position="1"/>
        <end position="21"/>
    </location>
</feature>
<evidence type="ECO:0000256" key="1">
    <source>
        <dbReference type="SAM" id="MobiDB-lite"/>
    </source>
</evidence>
<dbReference type="AlphaFoldDB" id="A0A0A8Z7T7"/>
<protein>
    <submittedName>
        <fullName evidence="2">Uncharacterized protein</fullName>
    </submittedName>
</protein>
<accession>A0A0A8Z7T7</accession>